<dbReference type="EMBL" id="BSYO01000018">
    <property type="protein sequence ID" value="GMH18125.1"/>
    <property type="molecule type" value="Genomic_DNA"/>
</dbReference>
<keyword evidence="1" id="KW-1133">Transmembrane helix</keyword>
<name>A0AAD3SUG2_NEPGR</name>
<keyword evidence="1" id="KW-0812">Transmembrane</keyword>
<evidence type="ECO:0000313" key="2">
    <source>
        <dbReference type="EMBL" id="GMH18125.1"/>
    </source>
</evidence>
<keyword evidence="1" id="KW-0472">Membrane</keyword>
<evidence type="ECO:0000256" key="1">
    <source>
        <dbReference type="SAM" id="Phobius"/>
    </source>
</evidence>
<dbReference type="Proteomes" id="UP001279734">
    <property type="component" value="Unassembled WGS sequence"/>
</dbReference>
<sequence>MHSIRSVSPNFSMNAVTLFRQGFIKLIAALVDVLLLLWFKRDFELLKDQLQNKFDKVGHKLLLSCGPIGGWFQSTTRHANLQSCLSHSIITWFCFLLSLQDRTSMKKMSLLPPSAQTSMKKTNNLSSDLFNLSKEQKLFSEF</sequence>
<proteinExistence type="predicted"/>
<organism evidence="2 3">
    <name type="scientific">Nepenthes gracilis</name>
    <name type="common">Slender pitcher plant</name>
    <dbReference type="NCBI Taxonomy" id="150966"/>
    <lineage>
        <taxon>Eukaryota</taxon>
        <taxon>Viridiplantae</taxon>
        <taxon>Streptophyta</taxon>
        <taxon>Embryophyta</taxon>
        <taxon>Tracheophyta</taxon>
        <taxon>Spermatophyta</taxon>
        <taxon>Magnoliopsida</taxon>
        <taxon>eudicotyledons</taxon>
        <taxon>Gunneridae</taxon>
        <taxon>Pentapetalae</taxon>
        <taxon>Caryophyllales</taxon>
        <taxon>Nepenthaceae</taxon>
        <taxon>Nepenthes</taxon>
    </lineage>
</organism>
<gene>
    <name evidence="2" type="ORF">Nepgr_019966</name>
</gene>
<evidence type="ECO:0000313" key="3">
    <source>
        <dbReference type="Proteomes" id="UP001279734"/>
    </source>
</evidence>
<dbReference type="AlphaFoldDB" id="A0AAD3SUG2"/>
<protein>
    <submittedName>
        <fullName evidence="2">Uncharacterized protein</fullName>
    </submittedName>
</protein>
<reference evidence="2" key="1">
    <citation type="submission" date="2023-05" db="EMBL/GenBank/DDBJ databases">
        <title>Nepenthes gracilis genome sequencing.</title>
        <authorList>
            <person name="Fukushima K."/>
        </authorList>
    </citation>
    <scope>NUCLEOTIDE SEQUENCE</scope>
    <source>
        <strain evidence="2">SING2019-196</strain>
    </source>
</reference>
<feature type="transmembrane region" description="Helical" evidence="1">
    <location>
        <begin position="21"/>
        <end position="39"/>
    </location>
</feature>
<keyword evidence="3" id="KW-1185">Reference proteome</keyword>
<accession>A0AAD3SUG2</accession>
<comment type="caution">
    <text evidence="2">The sequence shown here is derived from an EMBL/GenBank/DDBJ whole genome shotgun (WGS) entry which is preliminary data.</text>
</comment>